<dbReference type="PANTHER" id="PTHR22916">
    <property type="entry name" value="GLYCOSYLTRANSFERASE"/>
    <property type="match status" value="1"/>
</dbReference>
<accession>A0A1M5CQG3</accession>
<gene>
    <name evidence="2" type="ORF">SAMN05444377_11298</name>
</gene>
<reference evidence="2 3" key="1">
    <citation type="submission" date="2016-11" db="EMBL/GenBank/DDBJ databases">
        <authorList>
            <person name="Jaros S."/>
            <person name="Januszkiewicz K."/>
            <person name="Wedrychowicz H."/>
        </authorList>
    </citation>
    <scope>NUCLEOTIDE SEQUENCE [LARGE SCALE GENOMIC DNA]</scope>
    <source>
        <strain evidence="2 3">DSM 25660</strain>
    </source>
</reference>
<keyword evidence="3" id="KW-1185">Reference proteome</keyword>
<dbReference type="PANTHER" id="PTHR22916:SF3">
    <property type="entry name" value="UDP-GLCNAC:BETAGAL BETA-1,3-N-ACETYLGLUCOSAMINYLTRANSFERASE-LIKE PROTEIN 1"/>
    <property type="match status" value="1"/>
</dbReference>
<dbReference type="STRING" id="1124188.SAMN05444377_11298"/>
<sequence length="302" mass="35508">MDCKVSICCLTFNHAAYLEKCLQGFLMQQCNFTFEVLIHEDASTDETASILKKYEAQYPNIIKPIYQTENQFKKGISPTIRFNFPRCKGEYIAFCEGDDYWTDPYKLQKQVDFLESHPEYSICWTHYMEEKENSSAPLFYPDWRHQIDPNQPISFDLNTIFTPYCTYTVTALFRTKCLDFSLIEKLKYFKDNTLYALCLSSGKGMLLPITTAVYRMHEGGIYSQVSQFKQALSNYLNFKEIINEIPGCQNQNFSYKRNFFLMKAIELAPSLREKIVWNLLFDVYHFFGWKSALKLGLNKFLK</sequence>
<dbReference type="RefSeq" id="WP_073364064.1">
    <property type="nucleotide sequence ID" value="NZ_FQVQ01000012.1"/>
</dbReference>
<name>A0A1M5CQG3_9FLAO</name>
<evidence type="ECO:0000313" key="3">
    <source>
        <dbReference type="Proteomes" id="UP000184147"/>
    </source>
</evidence>
<feature type="domain" description="Glycosyltransferase 2-like" evidence="1">
    <location>
        <begin position="6"/>
        <end position="140"/>
    </location>
</feature>
<dbReference type="Gene3D" id="3.90.550.10">
    <property type="entry name" value="Spore Coat Polysaccharide Biosynthesis Protein SpsA, Chain A"/>
    <property type="match status" value="1"/>
</dbReference>
<dbReference type="EMBL" id="FQVQ01000012">
    <property type="protein sequence ID" value="SHF56989.1"/>
    <property type="molecule type" value="Genomic_DNA"/>
</dbReference>
<protein>
    <submittedName>
        <fullName evidence="2">Glycosyltransferase involved in cell wall bisynthesis</fullName>
    </submittedName>
</protein>
<evidence type="ECO:0000313" key="2">
    <source>
        <dbReference type="EMBL" id="SHF56989.1"/>
    </source>
</evidence>
<evidence type="ECO:0000259" key="1">
    <source>
        <dbReference type="Pfam" id="PF00535"/>
    </source>
</evidence>
<dbReference type="GO" id="GO:0016758">
    <property type="term" value="F:hexosyltransferase activity"/>
    <property type="evidence" value="ECO:0007669"/>
    <property type="project" value="UniProtKB-ARBA"/>
</dbReference>
<dbReference type="InterPro" id="IPR029044">
    <property type="entry name" value="Nucleotide-diphossugar_trans"/>
</dbReference>
<keyword evidence="2" id="KW-0808">Transferase</keyword>
<dbReference type="OrthoDB" id="199095at2"/>
<dbReference type="Proteomes" id="UP000184147">
    <property type="component" value="Unassembled WGS sequence"/>
</dbReference>
<proteinExistence type="predicted"/>
<organism evidence="2 3">
    <name type="scientific">Flavobacterium fontis</name>
    <dbReference type="NCBI Taxonomy" id="1124188"/>
    <lineage>
        <taxon>Bacteria</taxon>
        <taxon>Pseudomonadati</taxon>
        <taxon>Bacteroidota</taxon>
        <taxon>Flavobacteriia</taxon>
        <taxon>Flavobacteriales</taxon>
        <taxon>Flavobacteriaceae</taxon>
        <taxon>Flavobacterium</taxon>
    </lineage>
</organism>
<dbReference type="InterPro" id="IPR001173">
    <property type="entry name" value="Glyco_trans_2-like"/>
</dbReference>
<dbReference type="AlphaFoldDB" id="A0A1M5CQG3"/>
<dbReference type="SUPFAM" id="SSF53448">
    <property type="entry name" value="Nucleotide-diphospho-sugar transferases"/>
    <property type="match status" value="1"/>
</dbReference>
<dbReference type="Pfam" id="PF00535">
    <property type="entry name" value="Glycos_transf_2"/>
    <property type="match status" value="1"/>
</dbReference>